<sequence length="144" mass="16367">MAYKDRRCYCICSLRCDPSCSHLSKTLQRTINRSVESLHCRALIPGDNRTANNAPQHRLHFDWINQTSLSYSSSKETVIVAHVNHNVDLLLISTLIFRPVLRAKEVLISHQYLGVTQVVKESWHTAGQRLKRVSLRSITTASLA</sequence>
<keyword evidence="4" id="KW-1185">Reference proteome</keyword>
<evidence type="ECO:0000313" key="1">
    <source>
        <dbReference type="EMBL" id="KRY66098.1"/>
    </source>
</evidence>
<evidence type="ECO:0000313" key="4">
    <source>
        <dbReference type="Proteomes" id="UP000054805"/>
    </source>
</evidence>
<comment type="caution">
    <text evidence="2">The sequence shown here is derived from an EMBL/GenBank/DDBJ whole genome shotgun (WGS) entry which is preliminary data.</text>
</comment>
<evidence type="ECO:0000313" key="2">
    <source>
        <dbReference type="EMBL" id="KRZ19792.1"/>
    </source>
</evidence>
<reference evidence="3 4" key="1">
    <citation type="submission" date="2015-01" db="EMBL/GenBank/DDBJ databases">
        <title>Evolution of Trichinella species and genotypes.</title>
        <authorList>
            <person name="Korhonen P.K."/>
            <person name="Edoardo P."/>
            <person name="Giuseppe L.R."/>
            <person name="Gasser R.B."/>
        </authorList>
    </citation>
    <scope>NUCLEOTIDE SEQUENCE [LARGE SCALE GENOMIC DNA]</scope>
    <source>
        <strain evidence="1">ISS13</strain>
        <strain evidence="2">ISS588</strain>
    </source>
</reference>
<dbReference type="EMBL" id="JYDS01000265">
    <property type="protein sequence ID" value="KRZ19792.1"/>
    <property type="molecule type" value="Genomic_DNA"/>
</dbReference>
<proteinExistence type="predicted"/>
<dbReference type="Proteomes" id="UP000054805">
    <property type="component" value="Unassembled WGS sequence"/>
</dbReference>
<accession>A0A0V1IB80</accession>
<dbReference type="AlphaFoldDB" id="A0A0V1IB80"/>
<dbReference type="Proteomes" id="UP000054632">
    <property type="component" value="Unassembled WGS sequence"/>
</dbReference>
<name>A0A0V1IB80_TRIPS</name>
<organism evidence="2 4">
    <name type="scientific">Trichinella pseudospiralis</name>
    <name type="common">Parasitic roundworm</name>
    <dbReference type="NCBI Taxonomy" id="6337"/>
    <lineage>
        <taxon>Eukaryota</taxon>
        <taxon>Metazoa</taxon>
        <taxon>Ecdysozoa</taxon>
        <taxon>Nematoda</taxon>
        <taxon>Enoplea</taxon>
        <taxon>Dorylaimia</taxon>
        <taxon>Trichinellida</taxon>
        <taxon>Trichinellidae</taxon>
        <taxon>Trichinella</taxon>
    </lineage>
</organism>
<protein>
    <submittedName>
        <fullName evidence="2">Uncharacterized protein</fullName>
    </submittedName>
</protein>
<dbReference type="EMBL" id="JYDR01000182">
    <property type="protein sequence ID" value="KRY66098.1"/>
    <property type="molecule type" value="Genomic_DNA"/>
</dbReference>
<evidence type="ECO:0000313" key="3">
    <source>
        <dbReference type="Proteomes" id="UP000054632"/>
    </source>
</evidence>
<gene>
    <name evidence="1" type="ORF">T4A_12524</name>
    <name evidence="2" type="ORF">T4B_5132</name>
</gene>